<dbReference type="OrthoDB" id="15111at2759"/>
<evidence type="ECO:0000313" key="5">
    <source>
        <dbReference type="EMBL" id="CAE8634271.1"/>
    </source>
</evidence>
<proteinExistence type="predicted"/>
<evidence type="ECO:0000256" key="1">
    <source>
        <dbReference type="ARBA" id="ARBA00022737"/>
    </source>
</evidence>
<evidence type="ECO:0000256" key="2">
    <source>
        <dbReference type="PROSITE-ProRule" id="PRU00259"/>
    </source>
</evidence>
<dbReference type="SMART" id="SM00185">
    <property type="entry name" value="ARM"/>
    <property type="match status" value="10"/>
</dbReference>
<feature type="repeat" description="ARM" evidence="2">
    <location>
        <begin position="842"/>
        <end position="886"/>
    </location>
</feature>
<dbReference type="InterPro" id="IPR016024">
    <property type="entry name" value="ARM-type_fold"/>
</dbReference>
<dbReference type="PANTHER" id="PTHR22895">
    <property type="entry name" value="ARMADILLO REPEAT-CONTAINING PROTEIN 6"/>
    <property type="match status" value="1"/>
</dbReference>
<dbReference type="AlphaFoldDB" id="A0A813H877"/>
<dbReference type="Gene3D" id="1.25.10.10">
    <property type="entry name" value="Leucine-rich Repeat Variant"/>
    <property type="match status" value="4"/>
</dbReference>
<dbReference type="InterPro" id="IPR011989">
    <property type="entry name" value="ARM-like"/>
</dbReference>
<dbReference type="Proteomes" id="UP000654075">
    <property type="component" value="Unassembled WGS sequence"/>
</dbReference>
<name>A0A813H877_POLGL</name>
<evidence type="ECO:0000256" key="3">
    <source>
        <dbReference type="SAM" id="MobiDB-lite"/>
    </source>
</evidence>
<dbReference type="InterPro" id="IPR056597">
    <property type="entry name" value="ARM_LRRK2"/>
</dbReference>
<accession>A0A813H877</accession>
<dbReference type="InterPro" id="IPR000225">
    <property type="entry name" value="Armadillo"/>
</dbReference>
<dbReference type="PROSITE" id="PS50176">
    <property type="entry name" value="ARM_REPEAT"/>
    <property type="match status" value="2"/>
</dbReference>
<keyword evidence="6" id="KW-1185">Reference proteome</keyword>
<keyword evidence="1" id="KW-0677">Repeat</keyword>
<feature type="compositionally biased region" description="Acidic residues" evidence="3">
    <location>
        <begin position="273"/>
        <end position="303"/>
    </location>
</feature>
<gene>
    <name evidence="5" type="ORF">PGLA1383_LOCUS49922</name>
</gene>
<sequence>MATYLGSRRMQEHSILILRSLSAAGTSSLEDIARLGGIDTAFQAMHRYPTSGRVQADGCILVTAFLSDSNNNSNDNSNNNNDNDNINSNNHNNSTNSRWSAPLAELGAVGLLITAMRSFPDEADLQEKCCFALFTLADNCGEECRDVIASFGGVEAVLQALLRHPRFPMIQAQGCIALRCFGRGSTENRWRMACFGGRVEQLEAPPPLPEEPAPAEGLRGKDVNIYSIWGKLADLHPELRWEGELGAFADRRVLEEGEGALEEEASRSYMAGVEDEGEDEGEDQREEEGEQEEEQEEDMYAEEQEEVRAVEMAEGMEVLFRSLRTYPSHATLQTCCWFLLQNLAVDDDRFQAKIAGLEGAALVMAALREHAEVPELQVEGYQLLQNLIGRPLPAGLSGPILTTVADGLVEMVLATLRLHQEDAAIQVIGAILLRSLILGGRLSAGDHGLASKLEERLVELEGFEEGLRVETLLQALRRFSSDVSTKSTQLGSVDSLLDALRRFPSNTLLQEHVTAALRDLAVSGKRTRRRISQMDGLTPLINTMQAHPHSAMVQEYCCDLLELQTCDGSENLAAVASLGLEALLAVFDNHLDKLEVQLTAVQAVEKLAVRSEPLRDLLIAGEGSRRVLRSMKEHGRSAELLIRGSKALLGLGRAGLGCRTEIVSLQGLEALVQAMHAHESSPELQVNGLRIVCLLASDSSELRQRLAELGGVDLVLHVLQVSPGVADVHEMSFRLFADLAMEAEANRQKMCNSRAEACILAGMQRHLEEAGVQREGLDIIRHLVNHSEESKAEIIIDDACERVMDAMKAHRKDVQLQRTACFCLLPMAQGNQDTGIRISSYGGIPLILKAMTAKSDDKELQEGAVCTLRVLAADSETIPHQIADNGGVQVVFASMQQHSDEPVIQENGLAVLANLAWCHAEHQESIEKCGACEFALEMMQQHKDSYKVQAFACAVMQSVCCDHPELRDKLAELGVIEAIMEAMKEHPRAANVQAFAASALQSLACNNLENTRKIRKMKLLELVEQAMEAHPKSVKLQEFGSMLIETIER</sequence>
<dbReference type="EMBL" id="CAJNNV010030952">
    <property type="protein sequence ID" value="CAE8634271.1"/>
    <property type="molecule type" value="Genomic_DNA"/>
</dbReference>
<organism evidence="5 6">
    <name type="scientific">Polarella glacialis</name>
    <name type="common">Dinoflagellate</name>
    <dbReference type="NCBI Taxonomy" id="89957"/>
    <lineage>
        <taxon>Eukaryota</taxon>
        <taxon>Sar</taxon>
        <taxon>Alveolata</taxon>
        <taxon>Dinophyceae</taxon>
        <taxon>Suessiales</taxon>
        <taxon>Suessiaceae</taxon>
        <taxon>Polarella</taxon>
    </lineage>
</organism>
<dbReference type="Pfam" id="PF23744">
    <property type="entry name" value="ARM_LRRK2"/>
    <property type="match status" value="1"/>
</dbReference>
<feature type="repeat" description="ARM" evidence="2">
    <location>
        <begin position="974"/>
        <end position="1007"/>
    </location>
</feature>
<comment type="caution">
    <text evidence="5">The sequence shown here is derived from an EMBL/GenBank/DDBJ whole genome shotgun (WGS) entry which is preliminary data.</text>
</comment>
<dbReference type="OMA" id="PLINTMQ"/>
<feature type="region of interest" description="Disordered" evidence="3">
    <location>
        <begin position="71"/>
        <end position="94"/>
    </location>
</feature>
<feature type="region of interest" description="Disordered" evidence="3">
    <location>
        <begin position="259"/>
        <end position="303"/>
    </location>
</feature>
<dbReference type="PANTHER" id="PTHR22895:SF0">
    <property type="entry name" value="ARMADILLO REPEAT-CONTAINING PROTEIN 6"/>
    <property type="match status" value="1"/>
</dbReference>
<dbReference type="SUPFAM" id="SSF48371">
    <property type="entry name" value="ARM repeat"/>
    <property type="match status" value="3"/>
</dbReference>
<evidence type="ECO:0000259" key="4">
    <source>
        <dbReference type="Pfam" id="PF23744"/>
    </source>
</evidence>
<protein>
    <recommendedName>
        <fullName evidence="4">LRRK2 ARM repeat domain-containing protein</fullName>
    </recommendedName>
</protein>
<feature type="domain" description="LRRK2 ARM repeat" evidence="4">
    <location>
        <begin position="759"/>
        <end position="924"/>
    </location>
</feature>
<reference evidence="5" key="1">
    <citation type="submission" date="2021-02" db="EMBL/GenBank/DDBJ databases">
        <authorList>
            <person name="Dougan E. K."/>
            <person name="Rhodes N."/>
            <person name="Thang M."/>
            <person name="Chan C."/>
        </authorList>
    </citation>
    <scope>NUCLEOTIDE SEQUENCE</scope>
</reference>
<evidence type="ECO:0000313" key="6">
    <source>
        <dbReference type="Proteomes" id="UP000654075"/>
    </source>
</evidence>